<keyword evidence="2" id="KW-1185">Reference proteome</keyword>
<sequence length="387" mass="44089">MFRIDRTVIQNPFSALKDSLKFHGDSLLAALCLCVSESGTPVDFSGTKSALYPSEPYEDPNLQNIWSNPTSMYPYFLFPGTARPRLSSAYYEIDLDLISSIEEHQQSHHHDHQPDDNGDESSGMLKIFLYPRSASAELRRSMTAIRAFENDRWQTQWVHVKTAPRFYARPSPTNPTSFHKNSNNLNPDAPKIPSSHDRLHSSTVISTIISTSSTNEHNRQHVEGGLHRHRHQHQHDRNPSRSGAQSELPPALAPPAPSSTATSERDDGFGKSDVHRVAPRPTFEQSATYERIDETFDALEEYRLARLPVDELLELRKAFEGFIDSVNVIPNSDNSTALELMENPLIDVDHQDLHDLRQLPIPNVHHHRIHHKQKNQSHEDHEGEYQY</sequence>
<name>A0ACC2N249_9HYME</name>
<comment type="caution">
    <text evidence="1">The sequence shown here is derived from an EMBL/GenBank/DDBJ whole genome shotgun (WGS) entry which is preliminary data.</text>
</comment>
<dbReference type="EMBL" id="CM056744">
    <property type="protein sequence ID" value="KAJ8665225.1"/>
    <property type="molecule type" value="Genomic_DNA"/>
</dbReference>
<evidence type="ECO:0000313" key="2">
    <source>
        <dbReference type="Proteomes" id="UP001239111"/>
    </source>
</evidence>
<organism evidence="1 2">
    <name type="scientific">Eretmocerus hayati</name>
    <dbReference type="NCBI Taxonomy" id="131215"/>
    <lineage>
        <taxon>Eukaryota</taxon>
        <taxon>Metazoa</taxon>
        <taxon>Ecdysozoa</taxon>
        <taxon>Arthropoda</taxon>
        <taxon>Hexapoda</taxon>
        <taxon>Insecta</taxon>
        <taxon>Pterygota</taxon>
        <taxon>Neoptera</taxon>
        <taxon>Endopterygota</taxon>
        <taxon>Hymenoptera</taxon>
        <taxon>Apocrita</taxon>
        <taxon>Proctotrupomorpha</taxon>
        <taxon>Chalcidoidea</taxon>
        <taxon>Aphelinidae</taxon>
        <taxon>Aphelininae</taxon>
        <taxon>Eretmocerus</taxon>
    </lineage>
</organism>
<reference evidence="1" key="1">
    <citation type="submission" date="2023-04" db="EMBL/GenBank/DDBJ databases">
        <title>A chromosome-level genome assembly of the parasitoid wasp Eretmocerus hayati.</title>
        <authorList>
            <person name="Zhong Y."/>
            <person name="Liu S."/>
            <person name="Liu Y."/>
        </authorList>
    </citation>
    <scope>NUCLEOTIDE SEQUENCE</scope>
    <source>
        <strain evidence="1">ZJU_SS_LIU_2023</strain>
    </source>
</reference>
<evidence type="ECO:0000313" key="1">
    <source>
        <dbReference type="EMBL" id="KAJ8665225.1"/>
    </source>
</evidence>
<accession>A0ACC2N249</accession>
<gene>
    <name evidence="1" type="ORF">QAD02_006887</name>
</gene>
<dbReference type="Proteomes" id="UP001239111">
    <property type="component" value="Chromosome 4"/>
</dbReference>
<protein>
    <submittedName>
        <fullName evidence="1">Uncharacterized protein</fullName>
    </submittedName>
</protein>
<proteinExistence type="predicted"/>